<feature type="region of interest" description="Disordered" evidence="1">
    <location>
        <begin position="1"/>
        <end position="22"/>
    </location>
</feature>
<sequence>MPSHKRRAKEEEEAASVTQGDQHPLVSIIAIQHTPVIKGTHVASLNTPTREGRLDIPSPMGSRLYRAGSPTQTFGFPSSAPGKPARQCR</sequence>
<gene>
    <name evidence="2" type="ORF">E2C01_084163</name>
</gene>
<organism evidence="2 3">
    <name type="scientific">Portunus trituberculatus</name>
    <name type="common">Swimming crab</name>
    <name type="synonym">Neptunus trituberculatus</name>
    <dbReference type="NCBI Taxonomy" id="210409"/>
    <lineage>
        <taxon>Eukaryota</taxon>
        <taxon>Metazoa</taxon>
        <taxon>Ecdysozoa</taxon>
        <taxon>Arthropoda</taxon>
        <taxon>Crustacea</taxon>
        <taxon>Multicrustacea</taxon>
        <taxon>Malacostraca</taxon>
        <taxon>Eumalacostraca</taxon>
        <taxon>Eucarida</taxon>
        <taxon>Decapoda</taxon>
        <taxon>Pleocyemata</taxon>
        <taxon>Brachyura</taxon>
        <taxon>Eubrachyura</taxon>
        <taxon>Portunoidea</taxon>
        <taxon>Portunidae</taxon>
        <taxon>Portuninae</taxon>
        <taxon>Portunus</taxon>
    </lineage>
</organism>
<evidence type="ECO:0000313" key="2">
    <source>
        <dbReference type="EMBL" id="MPC89226.1"/>
    </source>
</evidence>
<accession>A0A5B7J5K2</accession>
<dbReference type="Proteomes" id="UP000324222">
    <property type="component" value="Unassembled WGS sequence"/>
</dbReference>
<comment type="caution">
    <text evidence="2">The sequence shown here is derived from an EMBL/GenBank/DDBJ whole genome shotgun (WGS) entry which is preliminary data.</text>
</comment>
<evidence type="ECO:0000313" key="3">
    <source>
        <dbReference type="Proteomes" id="UP000324222"/>
    </source>
</evidence>
<name>A0A5B7J5K2_PORTR</name>
<dbReference type="AlphaFoldDB" id="A0A5B7J5K2"/>
<feature type="region of interest" description="Disordered" evidence="1">
    <location>
        <begin position="67"/>
        <end position="89"/>
    </location>
</feature>
<keyword evidence="3" id="KW-1185">Reference proteome</keyword>
<protein>
    <submittedName>
        <fullName evidence="2">Uncharacterized protein</fullName>
    </submittedName>
</protein>
<reference evidence="2 3" key="1">
    <citation type="submission" date="2019-05" db="EMBL/GenBank/DDBJ databases">
        <title>Another draft genome of Portunus trituberculatus and its Hox gene families provides insights of decapod evolution.</title>
        <authorList>
            <person name="Jeong J.-H."/>
            <person name="Song I."/>
            <person name="Kim S."/>
            <person name="Choi T."/>
            <person name="Kim D."/>
            <person name="Ryu S."/>
            <person name="Kim W."/>
        </authorList>
    </citation>
    <scope>NUCLEOTIDE SEQUENCE [LARGE SCALE GENOMIC DNA]</scope>
    <source>
        <tissue evidence="2">Muscle</tissue>
    </source>
</reference>
<dbReference type="EMBL" id="VSRR010080296">
    <property type="protein sequence ID" value="MPC89226.1"/>
    <property type="molecule type" value="Genomic_DNA"/>
</dbReference>
<evidence type="ECO:0000256" key="1">
    <source>
        <dbReference type="SAM" id="MobiDB-lite"/>
    </source>
</evidence>
<proteinExistence type="predicted"/>